<evidence type="ECO:0000259" key="5">
    <source>
        <dbReference type="Pfam" id="PF00501"/>
    </source>
</evidence>
<reference evidence="7 8" key="1">
    <citation type="journal article" date="2015" name="Genome Biol. Evol.">
        <title>The genome of winter moth (Operophtera brumata) provides a genomic perspective on sexual dimorphism and phenology.</title>
        <authorList>
            <person name="Derks M.F."/>
            <person name="Smit S."/>
            <person name="Salis L."/>
            <person name="Schijlen E."/>
            <person name="Bossers A."/>
            <person name="Mateman C."/>
            <person name="Pijl A.S."/>
            <person name="de Ridder D."/>
            <person name="Groenen M.A."/>
            <person name="Visser M.E."/>
            <person name="Megens H.J."/>
        </authorList>
    </citation>
    <scope>NUCLEOTIDE SEQUENCE [LARGE SCALE GENOMIC DNA]</scope>
    <source>
        <strain evidence="7">WM2013NL</strain>
        <tissue evidence="7">Head and thorax</tissue>
    </source>
</reference>
<keyword evidence="7" id="KW-0503">Monooxygenase</keyword>
<evidence type="ECO:0000313" key="7">
    <source>
        <dbReference type="EMBL" id="KOB70956.1"/>
    </source>
</evidence>
<evidence type="ECO:0000313" key="8">
    <source>
        <dbReference type="Proteomes" id="UP000037510"/>
    </source>
</evidence>
<accession>A0A0L7L6L8</accession>
<dbReference type="PANTHER" id="PTHR24096:SF149">
    <property type="entry name" value="AMP-BINDING DOMAIN-CONTAINING PROTEIN-RELATED"/>
    <property type="match status" value="1"/>
</dbReference>
<dbReference type="Gene3D" id="3.30.300.30">
    <property type="match status" value="1"/>
</dbReference>
<dbReference type="InterPro" id="IPR020845">
    <property type="entry name" value="AMP-binding_CS"/>
</dbReference>
<dbReference type="GO" id="GO:0004497">
    <property type="term" value="F:monooxygenase activity"/>
    <property type="evidence" value="ECO:0007669"/>
    <property type="project" value="UniProtKB-KW"/>
</dbReference>
<dbReference type="Proteomes" id="UP000037510">
    <property type="component" value="Unassembled WGS sequence"/>
</dbReference>
<dbReference type="GO" id="GO:0016405">
    <property type="term" value="F:CoA-ligase activity"/>
    <property type="evidence" value="ECO:0007669"/>
    <property type="project" value="TreeGrafter"/>
</dbReference>
<dbReference type="STRING" id="104452.A0A0L7L6L8"/>
<dbReference type="Pfam" id="PF00501">
    <property type="entry name" value="AMP-binding"/>
    <property type="match status" value="1"/>
</dbReference>
<evidence type="ECO:0000256" key="4">
    <source>
        <dbReference type="ARBA" id="ARBA00023140"/>
    </source>
</evidence>
<comment type="caution">
    <text evidence="7">The sequence shown here is derived from an EMBL/GenBank/DDBJ whole genome shotgun (WGS) entry which is preliminary data.</text>
</comment>
<keyword evidence="8" id="KW-1185">Reference proteome</keyword>
<dbReference type="InterPro" id="IPR000873">
    <property type="entry name" value="AMP-dep_synth/lig_dom"/>
</dbReference>
<name>A0A0L7L6L8_OPEBR</name>
<dbReference type="Gene3D" id="2.30.38.10">
    <property type="entry name" value="Luciferase, Domain 3"/>
    <property type="match status" value="1"/>
</dbReference>
<keyword evidence="4" id="KW-0576">Peroxisome</keyword>
<organism evidence="7 8">
    <name type="scientific">Operophtera brumata</name>
    <name type="common">Winter moth</name>
    <name type="synonym">Phalaena brumata</name>
    <dbReference type="NCBI Taxonomy" id="104452"/>
    <lineage>
        <taxon>Eukaryota</taxon>
        <taxon>Metazoa</taxon>
        <taxon>Ecdysozoa</taxon>
        <taxon>Arthropoda</taxon>
        <taxon>Hexapoda</taxon>
        <taxon>Insecta</taxon>
        <taxon>Pterygota</taxon>
        <taxon>Neoptera</taxon>
        <taxon>Endopterygota</taxon>
        <taxon>Lepidoptera</taxon>
        <taxon>Glossata</taxon>
        <taxon>Ditrysia</taxon>
        <taxon>Geometroidea</taxon>
        <taxon>Geometridae</taxon>
        <taxon>Larentiinae</taxon>
        <taxon>Operophtera</taxon>
    </lineage>
</organism>
<evidence type="ECO:0000256" key="1">
    <source>
        <dbReference type="ARBA" id="ARBA00004275"/>
    </source>
</evidence>
<evidence type="ECO:0000256" key="3">
    <source>
        <dbReference type="ARBA" id="ARBA00022598"/>
    </source>
</evidence>
<dbReference type="InterPro" id="IPR025110">
    <property type="entry name" value="AMP-bd_C"/>
</dbReference>
<dbReference type="PANTHER" id="PTHR24096">
    <property type="entry name" value="LONG-CHAIN-FATTY-ACID--COA LIGASE"/>
    <property type="match status" value="1"/>
</dbReference>
<protein>
    <submittedName>
        <fullName evidence="7">Luciferin 4-monooxygenase</fullName>
    </submittedName>
</protein>
<gene>
    <name evidence="7" type="ORF">OBRU01_10836</name>
</gene>
<dbReference type="SUPFAM" id="SSF56801">
    <property type="entry name" value="Acetyl-CoA synthetase-like"/>
    <property type="match status" value="1"/>
</dbReference>
<feature type="domain" description="AMP-dependent synthetase/ligase" evidence="5">
    <location>
        <begin position="30"/>
        <end position="204"/>
    </location>
</feature>
<dbReference type="Gene3D" id="3.40.50.980">
    <property type="match status" value="2"/>
</dbReference>
<keyword evidence="3" id="KW-0436">Ligase</keyword>
<dbReference type="AlphaFoldDB" id="A0A0L7L6L8"/>
<dbReference type="Pfam" id="PF13193">
    <property type="entry name" value="AMP-binding_C"/>
    <property type="match status" value="1"/>
</dbReference>
<evidence type="ECO:0000259" key="6">
    <source>
        <dbReference type="Pfam" id="PF13193"/>
    </source>
</evidence>
<dbReference type="InterPro" id="IPR045851">
    <property type="entry name" value="AMP-bd_C_sf"/>
</dbReference>
<proteinExistence type="inferred from homology"/>
<evidence type="ECO:0000256" key="2">
    <source>
        <dbReference type="ARBA" id="ARBA00006432"/>
    </source>
</evidence>
<dbReference type="EMBL" id="JTDY01002678">
    <property type="protein sequence ID" value="KOB70956.1"/>
    <property type="molecule type" value="Genomic_DNA"/>
</dbReference>
<dbReference type="PROSITE" id="PS00455">
    <property type="entry name" value="AMP_BINDING"/>
    <property type="match status" value="1"/>
</dbReference>
<keyword evidence="7" id="KW-0560">Oxidoreductase</keyword>
<comment type="similarity">
    <text evidence="2">Belongs to the ATP-dependent AMP-binding enzyme family.</text>
</comment>
<feature type="domain" description="AMP-binding enzyme C-terminal" evidence="6">
    <location>
        <begin position="288"/>
        <end position="346"/>
    </location>
</feature>
<dbReference type="GO" id="GO:0005777">
    <property type="term" value="C:peroxisome"/>
    <property type="evidence" value="ECO:0007669"/>
    <property type="project" value="UniProtKB-SubCell"/>
</dbReference>
<comment type="subcellular location">
    <subcellularLocation>
        <location evidence="1">Peroxisome</location>
    </subcellularLocation>
</comment>
<sequence length="354" mass="39380">MSNSKNYVYGKEVPAHLNFGKYILDRLRIKKDEIALEHIDTNEKLSYKEFTQYAVNLSASLTRLGVRRGDIVAVGSEKRNEFLPTALAILFTGATYTSYELKSGRAGLKHKLNITQPKFLICSKTYWTKHKDILQGFECIKQILTLDEPFDSIPSARNMVAENVDVELFEPETVLGQTDVAFILYSSGTTGLSKGVQLTHLNCILNRYGMTEAGELTSESWGHKGPKPGSVGKASPGITLKVSDLESRKTVGPNERGEICLKGPVLMKGYVGMNLSNYTDDEGFFRTELETLLQMHPGVKEASVVGQPIPVLGELPTAFIVRQPGFNVSEKELLDYIAEEVSLTKRFQDYLQTL</sequence>